<dbReference type="EMBL" id="CP048914">
    <property type="protein sequence ID" value="QMS85826.1"/>
    <property type="molecule type" value="Genomic_DNA"/>
</dbReference>
<dbReference type="PANTHER" id="PTHR10302">
    <property type="entry name" value="SINGLE-STRANDED DNA-BINDING PROTEIN"/>
    <property type="match status" value="1"/>
</dbReference>
<dbReference type="CDD" id="cd04496">
    <property type="entry name" value="SSB_OBF"/>
    <property type="match status" value="1"/>
</dbReference>
<dbReference type="InterPro" id="IPR011344">
    <property type="entry name" value="ssDNA-bd"/>
</dbReference>
<dbReference type="NCBIfam" id="TIGR00621">
    <property type="entry name" value="ssb"/>
    <property type="match status" value="1"/>
</dbReference>
<keyword evidence="1 2" id="KW-0238">DNA-binding</keyword>
<dbReference type="GO" id="GO:0009295">
    <property type="term" value="C:nucleoid"/>
    <property type="evidence" value="ECO:0007669"/>
    <property type="project" value="TreeGrafter"/>
</dbReference>
<dbReference type="Pfam" id="PF00436">
    <property type="entry name" value="SSB"/>
    <property type="match status" value="1"/>
</dbReference>
<dbReference type="SUPFAM" id="SSF50249">
    <property type="entry name" value="Nucleic acid-binding proteins"/>
    <property type="match status" value="1"/>
</dbReference>
<keyword evidence="5" id="KW-1185">Reference proteome</keyword>
<dbReference type="GO" id="GO:0006260">
    <property type="term" value="P:DNA replication"/>
    <property type="evidence" value="ECO:0007669"/>
    <property type="project" value="InterPro"/>
</dbReference>
<dbReference type="InterPro" id="IPR012340">
    <property type="entry name" value="NA-bd_OB-fold"/>
</dbReference>
<proteinExistence type="inferred from homology"/>
<dbReference type="GO" id="GO:0003697">
    <property type="term" value="F:single-stranded DNA binding"/>
    <property type="evidence" value="ECO:0007669"/>
    <property type="project" value="UniProtKB-UniRule"/>
</dbReference>
<dbReference type="InterPro" id="IPR000424">
    <property type="entry name" value="Primosome_PriB/ssb"/>
</dbReference>
<protein>
    <recommendedName>
        <fullName evidence="2 3">Single-stranded DNA-binding protein</fullName>
        <shortName evidence="2">SSB</shortName>
    </recommendedName>
</protein>
<dbReference type="PROSITE" id="PS50935">
    <property type="entry name" value="SSB"/>
    <property type="match status" value="1"/>
</dbReference>
<dbReference type="KEGG" id="xcl:G4Z02_08730"/>
<dbReference type="Proteomes" id="UP000514720">
    <property type="component" value="Chromosome"/>
</dbReference>
<dbReference type="Gene3D" id="2.40.50.140">
    <property type="entry name" value="Nucleic acid-binding proteins"/>
    <property type="match status" value="1"/>
</dbReference>
<dbReference type="PIRSF" id="PIRSF002070">
    <property type="entry name" value="SSB"/>
    <property type="match status" value="1"/>
</dbReference>
<sequence length="115" mass="12961">MLNQVILVGRMVYDPELRTLDDGRNVTTITLAIQRGYKNAETGEYDTDFIACTLWSGIAENTVQYCKKGSVVGVKARLAQRYYEYEEGKTFSYPEVIAEKITFINTKKDNGSATT</sequence>
<evidence type="ECO:0000256" key="2">
    <source>
        <dbReference type="HAMAP-Rule" id="MF_00984"/>
    </source>
</evidence>
<comment type="subunit">
    <text evidence="2">Homotetramer.</text>
</comment>
<dbReference type="RefSeq" id="WP_258877636.1">
    <property type="nucleotide sequence ID" value="NZ_CP048914.1"/>
</dbReference>
<evidence type="ECO:0000256" key="1">
    <source>
        <dbReference type="ARBA" id="ARBA00023125"/>
    </source>
</evidence>
<gene>
    <name evidence="4" type="primary">ssb</name>
    <name evidence="4" type="ORF">G4Z02_08730</name>
</gene>
<comment type="caution">
    <text evidence="2">Lacks conserved residue(s) required for the propagation of feature annotation.</text>
</comment>
<organism evidence="4 5">
    <name type="scientific">Candidatus Xianfuyuplasma coldseepsis</name>
    <dbReference type="NCBI Taxonomy" id="2782163"/>
    <lineage>
        <taxon>Bacteria</taxon>
        <taxon>Bacillati</taxon>
        <taxon>Mycoplasmatota</taxon>
        <taxon>Mollicutes</taxon>
        <taxon>Candidatus Izemoplasmatales</taxon>
        <taxon>Candidatus Izemoplasmataceae</taxon>
        <taxon>Candidatus Xianfuyuplasma</taxon>
    </lineage>
</organism>
<accession>A0A7L7KUA1</accession>
<dbReference type="AlphaFoldDB" id="A0A7L7KUA1"/>
<dbReference type="HAMAP" id="MF_00984">
    <property type="entry name" value="SSB"/>
    <property type="match status" value="1"/>
</dbReference>
<dbReference type="PANTHER" id="PTHR10302:SF27">
    <property type="entry name" value="SINGLE-STRANDED DNA-BINDING PROTEIN"/>
    <property type="match status" value="1"/>
</dbReference>
<name>A0A7L7KUA1_9MOLU</name>
<reference evidence="4 5" key="1">
    <citation type="submission" date="2020-02" db="EMBL/GenBank/DDBJ databases">
        <authorList>
            <person name="Zheng R.K."/>
            <person name="Sun C.M."/>
        </authorList>
    </citation>
    <scope>NUCLEOTIDE SEQUENCE [LARGE SCALE GENOMIC DNA]</scope>
    <source>
        <strain evidence="5">zrk13</strain>
    </source>
</reference>
<evidence type="ECO:0000313" key="4">
    <source>
        <dbReference type="EMBL" id="QMS85826.1"/>
    </source>
</evidence>
<evidence type="ECO:0000256" key="3">
    <source>
        <dbReference type="PIRNR" id="PIRNR002070"/>
    </source>
</evidence>
<evidence type="ECO:0000313" key="5">
    <source>
        <dbReference type="Proteomes" id="UP000514720"/>
    </source>
</evidence>